<evidence type="ECO:0000256" key="2">
    <source>
        <dbReference type="ARBA" id="ARBA00007103"/>
    </source>
</evidence>
<evidence type="ECO:0000256" key="1">
    <source>
        <dbReference type="ARBA" id="ARBA00001933"/>
    </source>
</evidence>
<dbReference type="EMBL" id="HG994369">
    <property type="protein sequence ID" value="CAF1939285.1"/>
    <property type="molecule type" value="Genomic_DNA"/>
</dbReference>
<name>A0A816LH14_BRANA</name>
<keyword evidence="3" id="KW-0028">Amino-acid biosynthesis</keyword>
<evidence type="ECO:0000259" key="8">
    <source>
        <dbReference type="Pfam" id="PF00291"/>
    </source>
</evidence>
<dbReference type="FunFam" id="3.40.50.1100:FF:000002">
    <property type="entry name" value="Cysteine synthase"/>
    <property type="match status" value="1"/>
</dbReference>
<protein>
    <submittedName>
        <fullName evidence="10">(rape) hypothetical protein</fullName>
    </submittedName>
</protein>
<dbReference type="InterPro" id="IPR001926">
    <property type="entry name" value="TrpB-like_PALP"/>
</dbReference>
<feature type="domain" description="DUF3444" evidence="9">
    <location>
        <begin position="915"/>
        <end position="1104"/>
    </location>
</feature>
<dbReference type="Gene3D" id="3.40.50.1100">
    <property type="match status" value="2"/>
</dbReference>
<comment type="cofactor">
    <cofactor evidence="1">
        <name>pyridoxal 5'-phosphate</name>
        <dbReference type="ChEBI" id="CHEBI:597326"/>
    </cofactor>
</comment>
<feature type="region of interest" description="Disordered" evidence="7">
    <location>
        <begin position="325"/>
        <end position="350"/>
    </location>
</feature>
<sequence length="1134" mass="130657">MECSIKDDVTQLIGNTPMVYLNNIVDGCVARIAAKLEMMEPCSSVKERIAYGMIKDAEDKGLITPGKSTLIEPTSGNTGIGLAFVGAARGYKVVLTLPQTMSLERKTVLIALGADVHLTDPRRGVKGLYEKANEILSKTPDGIILHQFKNPANPQVYIMDFPYTSLSFVISFSFLFLMQTHYRTTGPEIWRDSAGEVDILVGGVGTGGTISGAGKFLKEKKKDFKVYAVEPKESAVLSGCKPRLHLIQGIGAGIIPDNLDFSIVDEIIQTEEAVAQHEELKQEVQVKKEELEARENELKKREEELEVKRKSLEVKEKNFEELMRLHDETMKEESTEIEKRNQRQEAEAREIEVKRHSLELKEKQLEEREELLKGKKKKRELDKRAKSRKRSRDELAEKDDIDEDCLIRKKHKHDAKEKDPEPYSCPDADFNSFNNNTISSSAVGQIWALYDPSDEMPRYYARIRKVLKPQLRVGIRWLESKAANKKPVPIACGEFKYGDKTTSSHLMFSHEMHHVRTGKKTVSINPRKGETWALFRDWKKEQQQHKRLYRYDFVQIESELDSDHGVGVAYLGKVVGFTSVYELAEQHDCFKMMIPSDEMLRFSHRVPSFVLTGDERKGVPAGSFELDPAAIPKDCLEDLKVYNVCDEFSLQEMRGMSYLLSFCEGKYLLIKRKCFGALWKISSAHDHDESEAQAEAIVKRNMGETRFLQRVTVEPVQPAGPVRWDEELVERCLSHATETATGMLDLSGQVREYKEMMVESVRKQSLEMEEKEKESDLRRSLEAELLMLVLEMQMVEEVVEREFRVREEKHEEREKVVRKLGENVQERCNEMEKREEEFQLKAKDVEVKRKELELKEKRREEQFQLRQDSEAKEIEAKMRSLERKEKELERKEKEFEELSKQTKNDDEADDDEDPEPYNCLDADFNNFNNTMSSFSVGQVWALYDPLDHMPRLYAKIKKVLELKMKVEVTWLESKQNSSTPIACGEFKYGERTIKSYLTFSHLMVDHTGKKKSIITINPRKGETWALFRDWKKQQQKRPYGYDFVQVVSELDSGGIGVAYLGRVEGFTSVYELGEQNGVLQMMVRCDEMLRFSHRVPSFVLTGDERKGVPAGSFELDPAAIPRDYLEASEVKQEE</sequence>
<dbReference type="InterPro" id="IPR036052">
    <property type="entry name" value="TrpB-like_PALP_sf"/>
</dbReference>
<keyword evidence="6" id="KW-0198">Cysteine biosynthesis</keyword>
<proteinExistence type="inferred from homology"/>
<feature type="compositionally biased region" description="Basic and acidic residues" evidence="7">
    <location>
        <begin position="883"/>
        <end position="905"/>
    </location>
</feature>
<dbReference type="PROSITE" id="PS00901">
    <property type="entry name" value="CYS_SYNTHASE"/>
    <property type="match status" value="1"/>
</dbReference>
<evidence type="ECO:0000256" key="3">
    <source>
        <dbReference type="ARBA" id="ARBA00022605"/>
    </source>
</evidence>
<dbReference type="AlphaFoldDB" id="A0A816LH14"/>
<evidence type="ECO:0000256" key="6">
    <source>
        <dbReference type="ARBA" id="ARBA00023192"/>
    </source>
</evidence>
<dbReference type="GO" id="GO:0016740">
    <property type="term" value="F:transferase activity"/>
    <property type="evidence" value="ECO:0007669"/>
    <property type="project" value="UniProtKB-KW"/>
</dbReference>
<dbReference type="Proteomes" id="UP001295469">
    <property type="component" value="Chromosome C05"/>
</dbReference>
<dbReference type="GO" id="GO:0006535">
    <property type="term" value="P:cysteine biosynthetic process from serine"/>
    <property type="evidence" value="ECO:0007669"/>
    <property type="project" value="InterPro"/>
</dbReference>
<reference evidence="10" key="1">
    <citation type="submission" date="2021-01" db="EMBL/GenBank/DDBJ databases">
        <authorList>
            <consortium name="Genoscope - CEA"/>
            <person name="William W."/>
        </authorList>
    </citation>
    <scope>NUCLEOTIDE SEQUENCE</scope>
</reference>
<evidence type="ECO:0000256" key="7">
    <source>
        <dbReference type="SAM" id="MobiDB-lite"/>
    </source>
</evidence>
<evidence type="ECO:0000256" key="5">
    <source>
        <dbReference type="ARBA" id="ARBA00022898"/>
    </source>
</evidence>
<accession>A0A816LH14</accession>
<gene>
    <name evidence="10" type="ORF">DARMORV10_C05P62310.1</name>
</gene>
<feature type="domain" description="Tryptophan synthase beta chain-like PALP" evidence="8">
    <location>
        <begin position="9"/>
        <end position="278"/>
    </location>
</feature>
<dbReference type="PANTHER" id="PTHR45089:SF38">
    <property type="entry name" value="DUF3444 DOMAIN-CONTAINING PROTEIN"/>
    <property type="match status" value="1"/>
</dbReference>
<dbReference type="Pfam" id="PF00291">
    <property type="entry name" value="PALP"/>
    <property type="match status" value="1"/>
</dbReference>
<keyword evidence="4" id="KW-0808">Transferase</keyword>
<feature type="domain" description="DUF3444" evidence="9">
    <location>
        <begin position="421"/>
        <end position="615"/>
    </location>
</feature>
<feature type="region of interest" description="Disordered" evidence="7">
    <location>
        <begin position="883"/>
        <end position="916"/>
    </location>
</feature>
<dbReference type="Pfam" id="PF11926">
    <property type="entry name" value="DUF3444"/>
    <property type="match status" value="2"/>
</dbReference>
<evidence type="ECO:0000313" key="10">
    <source>
        <dbReference type="EMBL" id="CAF1939285.1"/>
    </source>
</evidence>
<dbReference type="InterPro" id="IPR001216">
    <property type="entry name" value="P-phosphate_BS"/>
</dbReference>
<comment type="similarity">
    <text evidence="2">Belongs to the cysteine synthase/cystathionine beta-synthase family.</text>
</comment>
<dbReference type="InterPro" id="IPR024593">
    <property type="entry name" value="DUF3444"/>
</dbReference>
<keyword evidence="5" id="KW-0663">Pyridoxal phosphate</keyword>
<dbReference type="SUPFAM" id="SSF53686">
    <property type="entry name" value="Tryptophan synthase beta subunit-like PLP-dependent enzymes"/>
    <property type="match status" value="1"/>
</dbReference>
<feature type="compositionally biased region" description="Acidic residues" evidence="7">
    <location>
        <begin position="906"/>
        <end position="915"/>
    </location>
</feature>
<organism evidence="10">
    <name type="scientific">Brassica napus</name>
    <name type="common">Rape</name>
    <dbReference type="NCBI Taxonomy" id="3708"/>
    <lineage>
        <taxon>Eukaryota</taxon>
        <taxon>Viridiplantae</taxon>
        <taxon>Streptophyta</taxon>
        <taxon>Embryophyta</taxon>
        <taxon>Tracheophyta</taxon>
        <taxon>Spermatophyta</taxon>
        <taxon>Magnoliopsida</taxon>
        <taxon>eudicotyledons</taxon>
        <taxon>Gunneridae</taxon>
        <taxon>Pentapetalae</taxon>
        <taxon>rosids</taxon>
        <taxon>malvids</taxon>
        <taxon>Brassicales</taxon>
        <taxon>Brassicaceae</taxon>
        <taxon>Brassiceae</taxon>
        <taxon>Brassica</taxon>
    </lineage>
</organism>
<evidence type="ECO:0000256" key="4">
    <source>
        <dbReference type="ARBA" id="ARBA00022679"/>
    </source>
</evidence>
<evidence type="ECO:0000259" key="9">
    <source>
        <dbReference type="Pfam" id="PF11926"/>
    </source>
</evidence>
<dbReference type="CDD" id="cd01561">
    <property type="entry name" value="CBS_like"/>
    <property type="match status" value="1"/>
</dbReference>
<dbReference type="PANTHER" id="PTHR45089">
    <property type="entry name" value="DNAJ HEAT SHOCK AMINO-TERMINAL DOMAIN PROTEIN-RELATED"/>
    <property type="match status" value="1"/>
</dbReference>